<sequence>MIAFAGVVVGDNQDDLDPGGVPCLDHAAENLDVVGDGGCKVHPPKSAAEFRYEENTTPDNHPDGSIVVNAT</sequence>
<dbReference type="EMBL" id="SJPT01000003">
    <property type="protein sequence ID" value="TWU24339.1"/>
    <property type="molecule type" value="Genomic_DNA"/>
</dbReference>
<dbReference type="Proteomes" id="UP000316304">
    <property type="component" value="Unassembled WGS sequence"/>
</dbReference>
<evidence type="ECO:0000313" key="1">
    <source>
        <dbReference type="EMBL" id="TWU24339.1"/>
    </source>
</evidence>
<dbReference type="RefSeq" id="WP_197169150.1">
    <property type="nucleotide sequence ID" value="NZ_SJPT01000003.1"/>
</dbReference>
<protein>
    <submittedName>
        <fullName evidence="1">Uncharacterized protein</fullName>
    </submittedName>
</protein>
<accession>A0A5C6CNK7</accession>
<evidence type="ECO:0000313" key="2">
    <source>
        <dbReference type="Proteomes" id="UP000316304"/>
    </source>
</evidence>
<reference evidence="1 2" key="1">
    <citation type="submission" date="2019-02" db="EMBL/GenBank/DDBJ databases">
        <title>Deep-cultivation of Planctomycetes and their phenomic and genomic characterization uncovers novel biology.</title>
        <authorList>
            <person name="Wiegand S."/>
            <person name="Jogler M."/>
            <person name="Boedeker C."/>
            <person name="Pinto D."/>
            <person name="Vollmers J."/>
            <person name="Rivas-Marin E."/>
            <person name="Kohn T."/>
            <person name="Peeters S.H."/>
            <person name="Heuer A."/>
            <person name="Rast P."/>
            <person name="Oberbeckmann S."/>
            <person name="Bunk B."/>
            <person name="Jeske O."/>
            <person name="Meyerdierks A."/>
            <person name="Storesund J.E."/>
            <person name="Kallscheuer N."/>
            <person name="Luecker S."/>
            <person name="Lage O.M."/>
            <person name="Pohl T."/>
            <person name="Merkel B.J."/>
            <person name="Hornburger P."/>
            <person name="Mueller R.-W."/>
            <person name="Bruemmer F."/>
            <person name="Labrenz M."/>
            <person name="Spormann A.M."/>
            <person name="Op Den Camp H."/>
            <person name="Overmann J."/>
            <person name="Amann R."/>
            <person name="Jetten M.S.M."/>
            <person name="Mascher T."/>
            <person name="Medema M.H."/>
            <person name="Devos D.P."/>
            <person name="Kaster A.-K."/>
            <person name="Ovreas L."/>
            <person name="Rohde M."/>
            <person name="Galperin M.Y."/>
            <person name="Jogler C."/>
        </authorList>
    </citation>
    <scope>NUCLEOTIDE SEQUENCE [LARGE SCALE GENOMIC DNA]</scope>
    <source>
        <strain evidence="1 2">Pla52o</strain>
    </source>
</reference>
<comment type="caution">
    <text evidence="1">The sequence shown here is derived from an EMBL/GenBank/DDBJ whole genome shotgun (WGS) entry which is preliminary data.</text>
</comment>
<organism evidence="1 2">
    <name type="scientific">Novipirellula galeiformis</name>
    <dbReference type="NCBI Taxonomy" id="2528004"/>
    <lineage>
        <taxon>Bacteria</taxon>
        <taxon>Pseudomonadati</taxon>
        <taxon>Planctomycetota</taxon>
        <taxon>Planctomycetia</taxon>
        <taxon>Pirellulales</taxon>
        <taxon>Pirellulaceae</taxon>
        <taxon>Novipirellula</taxon>
    </lineage>
</organism>
<dbReference type="AlphaFoldDB" id="A0A5C6CNK7"/>
<proteinExistence type="predicted"/>
<gene>
    <name evidence="1" type="ORF">Pla52o_22660</name>
</gene>
<name>A0A5C6CNK7_9BACT</name>
<keyword evidence="2" id="KW-1185">Reference proteome</keyword>